<reference evidence="5" key="1">
    <citation type="submission" date="2022-06" db="EMBL/GenBank/DDBJ databases">
        <title>Complete Genome Sequence of Arcanobacterium pinnipediorum strain DSM 28752 isolated from a harbour seal.</title>
        <authorList>
            <person name="Borowiak M."/>
            <person name="Kreitlow A."/>
            <person name="Alssahen M."/>
            <person name="Malorny B."/>
            <person name="Laemmler C."/>
            <person name="Prenger-Berninghoff E."/>
            <person name="Siebert U."/>
            <person name="Ploetz M."/>
            <person name="Abdulmawjood A."/>
        </authorList>
    </citation>
    <scope>NUCLEOTIDE SEQUENCE</scope>
    <source>
        <strain evidence="5">DSM 28752</strain>
    </source>
</reference>
<evidence type="ECO:0000313" key="5">
    <source>
        <dbReference type="EMBL" id="USR79496.1"/>
    </source>
</evidence>
<dbReference type="PANTHER" id="PTHR37297:SF1">
    <property type="entry name" value="PROTEIN NRDI"/>
    <property type="match status" value="1"/>
</dbReference>
<comment type="function">
    <text evidence="1 4">Probably involved in ribonucleotide reductase function.</text>
</comment>
<dbReference type="PIRSF" id="PIRSF005087">
    <property type="entry name" value="NrdI"/>
    <property type="match status" value="1"/>
</dbReference>
<gene>
    <name evidence="4 5" type="primary">nrdI</name>
    <name evidence="5" type="ORF">NG665_00415</name>
</gene>
<dbReference type="SUPFAM" id="SSF52218">
    <property type="entry name" value="Flavoproteins"/>
    <property type="match status" value="1"/>
</dbReference>
<evidence type="ECO:0000313" key="6">
    <source>
        <dbReference type="Proteomes" id="UP001056109"/>
    </source>
</evidence>
<dbReference type="Gene3D" id="3.40.50.360">
    <property type="match status" value="1"/>
</dbReference>
<organism evidence="5 6">
    <name type="scientific">Arcanobacterium pinnipediorum</name>
    <dbReference type="NCBI Taxonomy" id="1503041"/>
    <lineage>
        <taxon>Bacteria</taxon>
        <taxon>Bacillati</taxon>
        <taxon>Actinomycetota</taxon>
        <taxon>Actinomycetes</taxon>
        <taxon>Actinomycetales</taxon>
        <taxon>Actinomycetaceae</taxon>
        <taxon>Arcanobacterium</taxon>
    </lineage>
</organism>
<evidence type="ECO:0000256" key="4">
    <source>
        <dbReference type="HAMAP-Rule" id="MF_00128"/>
    </source>
</evidence>
<dbReference type="Pfam" id="PF07972">
    <property type="entry name" value="Flavodoxin_NdrI"/>
    <property type="match status" value="1"/>
</dbReference>
<name>A0ABY5AID6_9ACTO</name>
<dbReference type="NCBIfam" id="TIGR00333">
    <property type="entry name" value="nrdI"/>
    <property type="match status" value="1"/>
</dbReference>
<dbReference type="PANTHER" id="PTHR37297">
    <property type="entry name" value="PROTEIN NRDI"/>
    <property type="match status" value="1"/>
</dbReference>
<dbReference type="InterPro" id="IPR004465">
    <property type="entry name" value="RNR_NrdI"/>
</dbReference>
<comment type="similarity">
    <text evidence="2 4">Belongs to the NrdI family.</text>
</comment>
<evidence type="ECO:0000256" key="2">
    <source>
        <dbReference type="ARBA" id="ARBA00009942"/>
    </source>
</evidence>
<evidence type="ECO:0000256" key="1">
    <source>
        <dbReference type="ARBA" id="ARBA00003999"/>
    </source>
</evidence>
<dbReference type="InterPro" id="IPR029039">
    <property type="entry name" value="Flavoprotein-like_sf"/>
</dbReference>
<accession>A0ABY5AID6</accession>
<keyword evidence="6" id="KW-1185">Reference proteome</keyword>
<dbReference type="RefSeq" id="WP_252673365.1">
    <property type="nucleotide sequence ID" value="NZ_CP099547.1"/>
</dbReference>
<dbReference type="Proteomes" id="UP001056109">
    <property type="component" value="Chromosome"/>
</dbReference>
<dbReference type="EMBL" id="CP099547">
    <property type="protein sequence ID" value="USR79496.1"/>
    <property type="molecule type" value="Genomic_DNA"/>
</dbReference>
<dbReference type="InterPro" id="IPR020852">
    <property type="entry name" value="RNR_Ib_NrdI_bac"/>
</dbReference>
<proteinExistence type="inferred from homology"/>
<sequence>MVYLVYFSSATENTKRFIEKLGFRADRIPLLPSQEPLLVTEDYVLIVPTYGGGNERGAVPKQVIKFLNNEQNRSHIRGVVSGGNTNFGEAYGLAGDIISAKLHVPHMYRFELLGTPSDVHKLREGLTQWWNDL</sequence>
<dbReference type="HAMAP" id="MF_00128">
    <property type="entry name" value="NrdI"/>
    <property type="match status" value="1"/>
</dbReference>
<protein>
    <recommendedName>
        <fullName evidence="3 4">Protein NrdI</fullName>
    </recommendedName>
</protein>
<evidence type="ECO:0000256" key="3">
    <source>
        <dbReference type="ARBA" id="ARBA00020129"/>
    </source>
</evidence>